<dbReference type="InterPro" id="IPR046670">
    <property type="entry name" value="DUF6540"/>
</dbReference>
<sequence length="141" mass="15993">MTTIHINIVVYEGFPLKYPEYRHTVLWLQSASQSPSLIAHIVGNPQKFKFQCRPTSKEPQDSLLYRKLIELGPPEVAATSEEIVAILQHVPIDNSDPKFNCQIWVELALGELKNEGILSEESHRQGLDRMWSAIADAKDVK</sequence>
<name>M3CQZ5_SPHMS</name>
<dbReference type="AlphaFoldDB" id="M3CQZ5"/>
<dbReference type="EMBL" id="KB456261">
    <property type="protein sequence ID" value="EMF16093.1"/>
    <property type="molecule type" value="Genomic_DNA"/>
</dbReference>
<dbReference type="HOGENOM" id="CLU_134511_0_0_1"/>
<gene>
    <name evidence="1" type="ORF">SEPMUDRAFT_106257</name>
</gene>
<dbReference type="STRING" id="692275.M3CQZ5"/>
<keyword evidence="2" id="KW-1185">Reference proteome</keyword>
<dbReference type="OMA" id="REIEWVS"/>
<reference evidence="1 2" key="1">
    <citation type="journal article" date="2012" name="PLoS Pathog.">
        <title>Diverse lifestyles and strategies of plant pathogenesis encoded in the genomes of eighteen Dothideomycetes fungi.</title>
        <authorList>
            <person name="Ohm R.A."/>
            <person name="Feau N."/>
            <person name="Henrissat B."/>
            <person name="Schoch C.L."/>
            <person name="Horwitz B.A."/>
            <person name="Barry K.W."/>
            <person name="Condon B.J."/>
            <person name="Copeland A.C."/>
            <person name="Dhillon B."/>
            <person name="Glaser F."/>
            <person name="Hesse C.N."/>
            <person name="Kosti I."/>
            <person name="LaButti K."/>
            <person name="Lindquist E.A."/>
            <person name="Lucas S."/>
            <person name="Salamov A.A."/>
            <person name="Bradshaw R.E."/>
            <person name="Ciuffetti L."/>
            <person name="Hamelin R.C."/>
            <person name="Kema G.H.J."/>
            <person name="Lawrence C."/>
            <person name="Scott J.A."/>
            <person name="Spatafora J.W."/>
            <person name="Turgeon B.G."/>
            <person name="de Wit P.J.G.M."/>
            <person name="Zhong S."/>
            <person name="Goodwin S.B."/>
            <person name="Grigoriev I.V."/>
        </authorList>
    </citation>
    <scope>NUCLEOTIDE SEQUENCE [LARGE SCALE GENOMIC DNA]</scope>
    <source>
        <strain evidence="1 2">SO2202</strain>
    </source>
</reference>
<evidence type="ECO:0000313" key="1">
    <source>
        <dbReference type="EMBL" id="EMF16093.1"/>
    </source>
</evidence>
<dbReference type="OrthoDB" id="37659at2759"/>
<dbReference type="RefSeq" id="XP_016764214.1">
    <property type="nucleotide sequence ID" value="XM_016900623.1"/>
</dbReference>
<proteinExistence type="predicted"/>
<protein>
    <submittedName>
        <fullName evidence="1">Uncharacterized protein</fullName>
    </submittedName>
</protein>
<dbReference type="GeneID" id="27897760"/>
<dbReference type="Proteomes" id="UP000016931">
    <property type="component" value="Unassembled WGS sequence"/>
</dbReference>
<dbReference type="Pfam" id="PF20174">
    <property type="entry name" value="DUF6540"/>
    <property type="match status" value="1"/>
</dbReference>
<organism evidence="1 2">
    <name type="scientific">Sphaerulina musiva (strain SO2202)</name>
    <name type="common">Poplar stem canker fungus</name>
    <name type="synonym">Septoria musiva</name>
    <dbReference type="NCBI Taxonomy" id="692275"/>
    <lineage>
        <taxon>Eukaryota</taxon>
        <taxon>Fungi</taxon>
        <taxon>Dikarya</taxon>
        <taxon>Ascomycota</taxon>
        <taxon>Pezizomycotina</taxon>
        <taxon>Dothideomycetes</taxon>
        <taxon>Dothideomycetidae</taxon>
        <taxon>Mycosphaerellales</taxon>
        <taxon>Mycosphaerellaceae</taxon>
        <taxon>Sphaerulina</taxon>
    </lineage>
</organism>
<evidence type="ECO:0000313" key="2">
    <source>
        <dbReference type="Proteomes" id="UP000016931"/>
    </source>
</evidence>
<dbReference type="eggNOG" id="ENOG502SV8D">
    <property type="taxonomic scope" value="Eukaryota"/>
</dbReference>
<accession>M3CQZ5</accession>